<dbReference type="Pfam" id="PF00107">
    <property type="entry name" value="ADH_zinc_N"/>
    <property type="match status" value="1"/>
</dbReference>
<comment type="caution">
    <text evidence="3">The sequence shown here is derived from an EMBL/GenBank/DDBJ whole genome shotgun (WGS) entry which is preliminary data.</text>
</comment>
<dbReference type="InterPro" id="IPR011032">
    <property type="entry name" value="GroES-like_sf"/>
</dbReference>
<protein>
    <submittedName>
        <fullName evidence="3">Oxidoreductase</fullName>
    </submittedName>
</protein>
<dbReference type="SUPFAM" id="SSF50129">
    <property type="entry name" value="GroES-like"/>
    <property type="match status" value="1"/>
</dbReference>
<dbReference type="InterPro" id="IPR045010">
    <property type="entry name" value="MDR_fam"/>
</dbReference>
<dbReference type="SUPFAM" id="SSF51735">
    <property type="entry name" value="NAD(P)-binding Rossmann-fold domains"/>
    <property type="match status" value="1"/>
</dbReference>
<feature type="domain" description="Enoyl reductase (ER)" evidence="2">
    <location>
        <begin position="22"/>
        <end position="346"/>
    </location>
</feature>
<dbReference type="AlphaFoldDB" id="A0A0D6PXA6"/>
<evidence type="ECO:0000313" key="3">
    <source>
        <dbReference type="EMBL" id="GAN95395.1"/>
    </source>
</evidence>
<dbReference type="CDD" id="cd05288">
    <property type="entry name" value="PGDH"/>
    <property type="match status" value="1"/>
</dbReference>
<evidence type="ECO:0000259" key="2">
    <source>
        <dbReference type="SMART" id="SM00829"/>
    </source>
</evidence>
<dbReference type="Gene3D" id="3.90.180.10">
    <property type="entry name" value="Medium-chain alcohol dehydrogenases, catalytic domain"/>
    <property type="match status" value="1"/>
</dbReference>
<gene>
    <name evidence="3" type="ORF">Geu3261_0021_002</name>
</gene>
<dbReference type="Pfam" id="PF16884">
    <property type="entry name" value="ADH_N_2"/>
    <property type="match status" value="1"/>
</dbReference>
<organism evidence="3 4">
    <name type="scientific">Komagataeibacter europaeus NBRC 3261</name>
    <dbReference type="NCBI Taxonomy" id="1234669"/>
    <lineage>
        <taxon>Bacteria</taxon>
        <taxon>Pseudomonadati</taxon>
        <taxon>Pseudomonadota</taxon>
        <taxon>Alphaproteobacteria</taxon>
        <taxon>Acetobacterales</taxon>
        <taxon>Acetobacteraceae</taxon>
        <taxon>Komagataeibacter</taxon>
    </lineage>
</organism>
<dbReference type="InterPro" id="IPR020843">
    <property type="entry name" value="ER"/>
</dbReference>
<evidence type="ECO:0000256" key="1">
    <source>
        <dbReference type="ARBA" id="ARBA00023002"/>
    </source>
</evidence>
<accession>A0A0D6PXA6</accession>
<dbReference type="PANTHER" id="PTHR43205">
    <property type="entry name" value="PROSTAGLANDIN REDUCTASE"/>
    <property type="match status" value="1"/>
</dbReference>
<dbReference type="InterPro" id="IPR036291">
    <property type="entry name" value="NAD(P)-bd_dom_sf"/>
</dbReference>
<dbReference type="InterPro" id="IPR041694">
    <property type="entry name" value="ADH_N_2"/>
</dbReference>
<dbReference type="Proteomes" id="UP000032675">
    <property type="component" value="Unassembled WGS sequence"/>
</dbReference>
<dbReference type="PANTHER" id="PTHR43205:SF7">
    <property type="entry name" value="PROSTAGLANDIN REDUCTASE 1"/>
    <property type="match status" value="1"/>
</dbReference>
<dbReference type="EMBL" id="BANI01000021">
    <property type="protein sequence ID" value="GAN95395.1"/>
    <property type="molecule type" value="Genomic_DNA"/>
</dbReference>
<name>A0A0D6PXA6_KOMEU</name>
<dbReference type="RefSeq" id="WP_010510466.1">
    <property type="nucleotide sequence ID" value="NZ_BANI01000021.1"/>
</dbReference>
<sequence>MNSPDTPQNRRIVLASRPSGAPTLANFRLERVPVPRAGAGQVLLKTLWLSLDPYMRGRMSAAPSYAPPVAVGDVMVGGTVARVEQSGVEGYRPGDIVLSYGGWQDYAVSDGTDLMVLPAGMSHLSRALGVLGMPGFTAWYGLLKIGAPKAGETVVVAAASGPVGAVVGQLARLHGATVVGVAGGPEKCRRVREELGFDACLDHRAPDFAAQLAAACPRGIDVYFESVGGKVFDAVLPLLNTFARIPVCGLIAHYNDSVYDGGVNTDPGPDRLPAFMGQILIRRLRVQGFIILEHYSEFYAEFLHDMQPLVESGKIRVFEDIVDGLENAPAAFIGMLEGKNSGKLLVKVSS</sequence>
<reference evidence="3 4" key="1">
    <citation type="submission" date="2012-11" db="EMBL/GenBank/DDBJ databases">
        <title>Whole genome sequence of Gluconacetobacter europaeus NBRC3261.</title>
        <authorList>
            <person name="Azuma Y."/>
            <person name="Higashiura N."/>
            <person name="Hirakawa H."/>
            <person name="Matsushita K."/>
        </authorList>
    </citation>
    <scope>NUCLEOTIDE SEQUENCE [LARGE SCALE GENOMIC DNA]</scope>
    <source>
        <strain evidence="3 4">NBRC 3261</strain>
    </source>
</reference>
<keyword evidence="1" id="KW-0560">Oxidoreductase</keyword>
<dbReference type="Gene3D" id="3.40.50.720">
    <property type="entry name" value="NAD(P)-binding Rossmann-like Domain"/>
    <property type="match status" value="1"/>
</dbReference>
<dbReference type="InterPro" id="IPR013149">
    <property type="entry name" value="ADH-like_C"/>
</dbReference>
<proteinExistence type="predicted"/>
<dbReference type="FunFam" id="3.40.50.720:FF:000121">
    <property type="entry name" value="Prostaglandin reductase 2"/>
    <property type="match status" value="1"/>
</dbReference>
<evidence type="ECO:0000313" key="4">
    <source>
        <dbReference type="Proteomes" id="UP000032675"/>
    </source>
</evidence>
<dbReference type="SMART" id="SM00829">
    <property type="entry name" value="PKS_ER"/>
    <property type="match status" value="1"/>
</dbReference>
<dbReference type="GO" id="GO:0016628">
    <property type="term" value="F:oxidoreductase activity, acting on the CH-CH group of donors, NAD or NADP as acceptor"/>
    <property type="evidence" value="ECO:0007669"/>
    <property type="project" value="InterPro"/>
</dbReference>